<evidence type="ECO:0000256" key="1">
    <source>
        <dbReference type="SAM" id="Phobius"/>
    </source>
</evidence>
<keyword evidence="1" id="KW-0472">Membrane</keyword>
<accession>A0ABP7E5T6</accession>
<dbReference type="EMBL" id="BAABCK010000004">
    <property type="protein sequence ID" value="GAA3714663.1"/>
    <property type="molecule type" value="Genomic_DNA"/>
</dbReference>
<feature type="transmembrane region" description="Helical" evidence="1">
    <location>
        <begin position="20"/>
        <end position="42"/>
    </location>
</feature>
<dbReference type="Proteomes" id="UP001500920">
    <property type="component" value="Unassembled WGS sequence"/>
</dbReference>
<organism evidence="2 3">
    <name type="scientific">Salinicoccus jeotgali</name>
    <dbReference type="NCBI Taxonomy" id="381634"/>
    <lineage>
        <taxon>Bacteria</taxon>
        <taxon>Bacillati</taxon>
        <taxon>Bacillota</taxon>
        <taxon>Bacilli</taxon>
        <taxon>Bacillales</taxon>
        <taxon>Staphylococcaceae</taxon>
        <taxon>Salinicoccus</taxon>
    </lineage>
</organism>
<keyword evidence="3" id="KW-1185">Reference proteome</keyword>
<comment type="caution">
    <text evidence="2">The sequence shown here is derived from an EMBL/GenBank/DDBJ whole genome shotgun (WGS) entry which is preliminary data.</text>
</comment>
<gene>
    <name evidence="2" type="ORF">GCM10022378_01730</name>
</gene>
<name>A0ABP7E5T6_9STAP</name>
<keyword evidence="1" id="KW-0812">Transmembrane</keyword>
<protein>
    <submittedName>
        <fullName evidence="2">Uncharacterized protein</fullName>
    </submittedName>
</protein>
<proteinExistence type="predicted"/>
<evidence type="ECO:0000313" key="2">
    <source>
        <dbReference type="EMBL" id="GAA3714663.1"/>
    </source>
</evidence>
<keyword evidence="1" id="KW-1133">Transmembrane helix</keyword>
<sequence length="59" mass="6945">MILQPFIIKKEMKKGLYRPLFMVSIRITRSLIIGISIVTIALEDKNRIAHQHIIYDDYS</sequence>
<reference evidence="3" key="1">
    <citation type="journal article" date="2019" name="Int. J. Syst. Evol. Microbiol.">
        <title>The Global Catalogue of Microorganisms (GCM) 10K type strain sequencing project: providing services to taxonomists for standard genome sequencing and annotation.</title>
        <authorList>
            <consortium name="The Broad Institute Genomics Platform"/>
            <consortium name="The Broad Institute Genome Sequencing Center for Infectious Disease"/>
            <person name="Wu L."/>
            <person name="Ma J."/>
        </authorList>
    </citation>
    <scope>NUCLEOTIDE SEQUENCE [LARGE SCALE GENOMIC DNA]</scope>
    <source>
        <strain evidence="3">JCM 16981</strain>
    </source>
</reference>
<evidence type="ECO:0000313" key="3">
    <source>
        <dbReference type="Proteomes" id="UP001500920"/>
    </source>
</evidence>